<sequence length="69" mass="7951">MSRELSLVSFFLPVKCLHICPLVSSYMCLHVNVRVKLSFMYFPYTPCCPLSNVFKKVCANFGSCDMRTF</sequence>
<reference evidence="2" key="1">
    <citation type="submission" date="2014-03" db="EMBL/GenBank/DDBJ databases">
        <title>The sialotranscriptome of Amblyomma triste, Amblyomma parvum and Amblyomma cajennense ticks, uncovered by 454-based RNA-seq.</title>
        <authorList>
            <person name="Garcia G.R."/>
            <person name="Gardinassi L.G."/>
            <person name="Ribeiro J.M."/>
            <person name="Anatriello E."/>
            <person name="Ferreira B.R."/>
            <person name="Moreira H.N."/>
            <person name="Mafra C."/>
            <person name="Olegario M.M."/>
            <person name="Szabo P.J."/>
            <person name="Miranda-Santos I.K."/>
            <person name="Maruyama S.R."/>
        </authorList>
    </citation>
    <scope>NUCLEOTIDE SEQUENCE</scope>
    <source>
        <strain evidence="2">Uberlandia</strain>
        <tissue evidence="2">Salivary glands</tissue>
    </source>
</reference>
<evidence type="ECO:0000313" key="2">
    <source>
        <dbReference type="EMBL" id="JAC18726.1"/>
    </source>
</evidence>
<evidence type="ECO:0000256" key="1">
    <source>
        <dbReference type="SAM" id="SignalP"/>
    </source>
</evidence>
<feature type="signal peptide" evidence="1">
    <location>
        <begin position="1"/>
        <end position="16"/>
    </location>
</feature>
<protein>
    <submittedName>
        <fullName evidence="2">Putative secreted protein</fullName>
    </submittedName>
</protein>
<proteinExistence type="evidence at transcript level"/>
<organism evidence="2">
    <name type="scientific">Amblyomma cajennense</name>
    <name type="common">Cayenne tick</name>
    <name type="synonym">Acarus cajennensis</name>
    <dbReference type="NCBI Taxonomy" id="34607"/>
    <lineage>
        <taxon>Eukaryota</taxon>
        <taxon>Metazoa</taxon>
        <taxon>Ecdysozoa</taxon>
        <taxon>Arthropoda</taxon>
        <taxon>Chelicerata</taxon>
        <taxon>Arachnida</taxon>
        <taxon>Acari</taxon>
        <taxon>Parasitiformes</taxon>
        <taxon>Ixodida</taxon>
        <taxon>Ixodoidea</taxon>
        <taxon>Ixodidae</taxon>
        <taxon>Amblyomminae</taxon>
        <taxon>Amblyomma</taxon>
    </lineage>
</organism>
<dbReference type="AlphaFoldDB" id="A0A023FB34"/>
<dbReference type="EMBL" id="GBBK01005756">
    <property type="protein sequence ID" value="JAC18726.1"/>
    <property type="molecule type" value="mRNA"/>
</dbReference>
<feature type="chain" id="PRO_5001519580" evidence="1">
    <location>
        <begin position="17"/>
        <end position="69"/>
    </location>
</feature>
<accession>A0A023FB34</accession>
<name>A0A023FB34_AMBCJ</name>
<keyword evidence="1" id="KW-0732">Signal</keyword>